<dbReference type="PANTHER" id="PTHR28163:SF1">
    <property type="entry name" value="PROTEIN PET117 HOMOLOG, MITOCHONDRIAL"/>
    <property type="match status" value="1"/>
</dbReference>
<keyword evidence="4" id="KW-0496">Mitochondrion</keyword>
<dbReference type="EMBL" id="ML978978">
    <property type="protein sequence ID" value="KAF1926287.1"/>
    <property type="molecule type" value="Genomic_DNA"/>
</dbReference>
<evidence type="ECO:0000256" key="1">
    <source>
        <dbReference type="ARBA" id="ARBA00004173"/>
    </source>
</evidence>
<evidence type="ECO:0000256" key="5">
    <source>
        <dbReference type="SAM" id="Phobius"/>
    </source>
</evidence>
<dbReference type="OrthoDB" id="76305at2759"/>
<feature type="transmembrane region" description="Helical" evidence="5">
    <location>
        <begin position="6"/>
        <end position="25"/>
    </location>
</feature>
<evidence type="ECO:0000313" key="7">
    <source>
        <dbReference type="Proteomes" id="UP000800082"/>
    </source>
</evidence>
<dbReference type="InterPro" id="IPR031568">
    <property type="entry name" value="Pet117"/>
</dbReference>
<comment type="subcellular location">
    <subcellularLocation>
        <location evidence="1">Mitochondrion</location>
    </subcellularLocation>
</comment>
<dbReference type="GO" id="GO:0033617">
    <property type="term" value="P:mitochondrial respiratory chain complex IV assembly"/>
    <property type="evidence" value="ECO:0007669"/>
    <property type="project" value="TreeGrafter"/>
</dbReference>
<evidence type="ECO:0000256" key="4">
    <source>
        <dbReference type="ARBA" id="ARBA00023128"/>
    </source>
</evidence>
<keyword evidence="7" id="KW-1185">Reference proteome</keyword>
<dbReference type="RefSeq" id="XP_033446539.1">
    <property type="nucleotide sequence ID" value="XM_033588318.1"/>
</dbReference>
<evidence type="ECO:0000313" key="6">
    <source>
        <dbReference type="EMBL" id="KAF1926287.1"/>
    </source>
</evidence>
<keyword evidence="5" id="KW-0812">Transmembrane</keyword>
<dbReference type="Pfam" id="PF15786">
    <property type="entry name" value="PET117"/>
    <property type="match status" value="1"/>
</dbReference>
<comment type="similarity">
    <text evidence="2">Belongs to the PET117 family.</text>
</comment>
<reference evidence="6" key="1">
    <citation type="journal article" date="2020" name="Stud. Mycol.">
        <title>101 Dothideomycetes genomes: a test case for predicting lifestyles and emergence of pathogens.</title>
        <authorList>
            <person name="Haridas S."/>
            <person name="Albert R."/>
            <person name="Binder M."/>
            <person name="Bloem J."/>
            <person name="Labutti K."/>
            <person name="Salamov A."/>
            <person name="Andreopoulos B."/>
            <person name="Baker S."/>
            <person name="Barry K."/>
            <person name="Bills G."/>
            <person name="Bluhm B."/>
            <person name="Cannon C."/>
            <person name="Castanera R."/>
            <person name="Culley D."/>
            <person name="Daum C."/>
            <person name="Ezra D."/>
            <person name="Gonzalez J."/>
            <person name="Henrissat B."/>
            <person name="Kuo A."/>
            <person name="Liang C."/>
            <person name="Lipzen A."/>
            <person name="Lutzoni F."/>
            <person name="Magnuson J."/>
            <person name="Mondo S."/>
            <person name="Nolan M."/>
            <person name="Ohm R."/>
            <person name="Pangilinan J."/>
            <person name="Park H.-J."/>
            <person name="Ramirez L."/>
            <person name="Alfaro M."/>
            <person name="Sun H."/>
            <person name="Tritt A."/>
            <person name="Yoshinaga Y."/>
            <person name="Zwiers L.-H."/>
            <person name="Turgeon B."/>
            <person name="Goodwin S."/>
            <person name="Spatafora J."/>
            <person name="Crous P."/>
            <person name="Grigoriev I."/>
        </authorList>
    </citation>
    <scope>NUCLEOTIDE SEQUENCE</scope>
    <source>
        <strain evidence="6">CBS 183.55</strain>
    </source>
</reference>
<dbReference type="GO" id="GO:0005739">
    <property type="term" value="C:mitochondrion"/>
    <property type="evidence" value="ECO:0007669"/>
    <property type="project" value="UniProtKB-SubCell"/>
</dbReference>
<protein>
    <submittedName>
        <fullName evidence="6">Uncharacterized protein</fullName>
    </submittedName>
</protein>
<keyword evidence="3" id="KW-0809">Transit peptide</keyword>
<accession>A0A6A5RL70</accession>
<sequence length="110" mass="11749">MSRASQITLATTCAVAIGTVGFVHFSQRQDKAAMHAGVIRDYEQQRVKTAPIVTTEIAPSNGTNLSSRELNTSIAGERVHENAQPARLTPLAMPGCAMQSVAEVRTRLSA</sequence>
<dbReference type="Proteomes" id="UP000800082">
    <property type="component" value="Unassembled WGS sequence"/>
</dbReference>
<gene>
    <name evidence="6" type="ORF">M421DRAFT_222049</name>
</gene>
<keyword evidence="5" id="KW-0472">Membrane</keyword>
<organism evidence="6 7">
    <name type="scientific">Didymella exigua CBS 183.55</name>
    <dbReference type="NCBI Taxonomy" id="1150837"/>
    <lineage>
        <taxon>Eukaryota</taxon>
        <taxon>Fungi</taxon>
        <taxon>Dikarya</taxon>
        <taxon>Ascomycota</taxon>
        <taxon>Pezizomycotina</taxon>
        <taxon>Dothideomycetes</taxon>
        <taxon>Pleosporomycetidae</taxon>
        <taxon>Pleosporales</taxon>
        <taxon>Pleosporineae</taxon>
        <taxon>Didymellaceae</taxon>
        <taxon>Didymella</taxon>
    </lineage>
</organism>
<name>A0A6A5RL70_9PLEO</name>
<evidence type="ECO:0000256" key="3">
    <source>
        <dbReference type="ARBA" id="ARBA00022946"/>
    </source>
</evidence>
<dbReference type="AlphaFoldDB" id="A0A6A5RL70"/>
<proteinExistence type="inferred from homology"/>
<keyword evidence="5" id="KW-1133">Transmembrane helix</keyword>
<evidence type="ECO:0000256" key="2">
    <source>
        <dbReference type="ARBA" id="ARBA00008197"/>
    </source>
</evidence>
<dbReference type="PANTHER" id="PTHR28163">
    <property type="entry name" value="PROTEIN PET117 HOMOLOG, MITOCHONDRIAL"/>
    <property type="match status" value="1"/>
</dbReference>
<dbReference type="GeneID" id="54345965"/>